<feature type="compositionally biased region" description="Low complexity" evidence="12">
    <location>
        <begin position="272"/>
        <end position="296"/>
    </location>
</feature>
<evidence type="ECO:0000256" key="11">
    <source>
        <dbReference type="ARBA" id="ARBA00047984"/>
    </source>
</evidence>
<dbReference type="FunFam" id="3.40.50.300:FF:000819">
    <property type="entry name" value="ATP dependent RNA helicase, putative"/>
    <property type="match status" value="1"/>
</dbReference>
<dbReference type="SMART" id="SM00487">
    <property type="entry name" value="DEXDc"/>
    <property type="match status" value="1"/>
</dbReference>
<dbReference type="OrthoDB" id="5600252at2759"/>
<dbReference type="FunFam" id="1.20.120.1080:FF:000002">
    <property type="entry name" value="Putative ATP-dependent RNA helicase DHX36"/>
    <property type="match status" value="1"/>
</dbReference>
<feature type="compositionally biased region" description="Acidic residues" evidence="12">
    <location>
        <begin position="906"/>
        <end position="916"/>
    </location>
</feature>
<keyword evidence="7" id="KW-0347">Helicase</keyword>
<dbReference type="PROSITE" id="PS51192">
    <property type="entry name" value="HELICASE_ATP_BIND_1"/>
    <property type="match status" value="1"/>
</dbReference>
<dbReference type="CDD" id="cd17917">
    <property type="entry name" value="DEXHc_RHA-like"/>
    <property type="match status" value="1"/>
</dbReference>
<name>A0A427Y863_9TREE</name>
<feature type="region of interest" description="Disordered" evidence="12">
    <location>
        <begin position="895"/>
        <end position="928"/>
    </location>
</feature>
<feature type="region of interest" description="Disordered" evidence="12">
    <location>
        <begin position="236"/>
        <end position="308"/>
    </location>
</feature>
<dbReference type="Pfam" id="PF00270">
    <property type="entry name" value="DEAD"/>
    <property type="match status" value="1"/>
</dbReference>
<dbReference type="GO" id="GO:0016787">
    <property type="term" value="F:hydrolase activity"/>
    <property type="evidence" value="ECO:0007669"/>
    <property type="project" value="UniProtKB-KW"/>
</dbReference>
<dbReference type="InterPro" id="IPR014001">
    <property type="entry name" value="Helicase_ATP-bd"/>
</dbReference>
<evidence type="ECO:0000313" key="16">
    <source>
        <dbReference type="Proteomes" id="UP000279259"/>
    </source>
</evidence>
<evidence type="ECO:0000256" key="3">
    <source>
        <dbReference type="ARBA" id="ARBA00022528"/>
    </source>
</evidence>
<dbReference type="Gene3D" id="3.40.50.300">
    <property type="entry name" value="P-loop containing nucleotide triphosphate hydrolases"/>
    <property type="match status" value="2"/>
</dbReference>
<dbReference type="EC" id="3.6.4.13" evidence="2"/>
<proteinExistence type="predicted"/>
<dbReference type="Gene3D" id="1.20.120.1080">
    <property type="match status" value="1"/>
</dbReference>
<sequence length="1485" mass="162883">MGKKKTALKPVQRGFATTSVVSKKAKEEAAAEEERQRQSAADASAAGSTNATPGNATPAGGAAAIDGPTAGLEPVGEPAKEDWEDEKAMEEAALQALVDRLHDKGEKEVARVIKTIEYDKRIAAGYPRLQVNEAIRDRVLDLALKEEQVACEDVDAAPTRTFTGSASASENDKLLLRMFIAYHVLQKMGFSEARISQCLLEGFGETDTWEEALDWMWLHLTEDECLSRGEYAKREVTLSDTPDEAPLLESTELPPQEQDPEPKPQPPPRPLAPADSAEPPSESSSLFQSLDSAQSDAESDSDSEPDLQRVNTDWAVLMLELDNLRIAAGGGPVGKAKGGKKGKGNGVVLETPDMRRVKDKIGKMEKEYMFSRKDANVLLKTMKAKRDAEALEARLSGRESKATASTASQEGVAGESKLLNETASTAAQDAEAEEEDADGEGGLFGNMLDEPSPSEEPSSSANTTIQVRQMPIPKQFAFSGNLPKPLLRTGLSKSSKTAVITYARLSGGSRAARAGVEVRWTPTKRRVWRMEDVACADMTEAENYVSSLALHDLAADGAIQVVNWRTMPPAYRELWEELDVARKEKDDRSKREVWRGIQRLLAAKTTGSETPVAEPVSKPVVSNMEGAPSSSRPQTPAFSERLQADFERRRGLPAYQTMLRYRSGLPIASFREEIISTLEKSQIMVLSGETGCGKSTQLPSFILEDRLAKGRPCKIFVTEPRRISAISLAQRVSQELGDAPGAMGTNNSLVGYSIRLEAKVSAATRLAFVTNGIALRMLESGSSGSGSRGTAFDEVTHIIIDEVHERSIESDFLLIVLKSLIQQRPDLKVVLMSATLDAEKISAFFGGCPFLSVPGRTFPVQVNYLEDAVQTAEWHIDETSPFAIRARNARAGAKQLEWTEEGAKADDEDDDPDAPAEDDKPADPTKLTAAKYSARTVETVNLLDSRQIPYDLIVRLLERICYEDPNLVPFSAATLVFMPGLAEIRKLNDMLQGHPAFGSGDFVVYPLHSTISSEGQSAVFEIPPQGIRKIVISTNIAETGVTIPDITCVIDSGKHREMRYDEKRQISRLVETYIARSNAKQRRGRAGRVQEGLAFHLFTKARHDTQLAEHPVPEMLRLSLQDLALRIKILRLKLGNTVEEVLLRALDPPSSTNIQRAIAALIEVKALTPNEEITPMGRLLSKLPMDVHLGKFLLVAAVFRCLDPALTIAATLNSKSPFVTPFGYEGAADAAKRSFAVGNSDFLTIASVFNSWRRASDNPGFVRTFCKRNFVSHQNLQQIEELRQQLLSYLIDSNFVEVTPAQKQEISQARYARGFRTRFVTVPPELDVQAENVQVVGAALAAGMYPKLLSMDQGGFKTIINQQPVAISEFGTNYLAYFTIMQSKRLYAWETGPVDDRALALLCGDQADFRISANSLQIDRKIKYTVEPKSAMAIKLLREQMSGAMSAKLRGRAWSKEQEAWWELGLRCLTVGLWDDVPGVGVVGA</sequence>
<evidence type="ECO:0000256" key="8">
    <source>
        <dbReference type="ARBA" id="ARBA00022840"/>
    </source>
</evidence>
<evidence type="ECO:0000256" key="1">
    <source>
        <dbReference type="ARBA" id="ARBA00004229"/>
    </source>
</evidence>
<dbReference type="InterPro" id="IPR001650">
    <property type="entry name" value="Helicase_C-like"/>
</dbReference>
<keyword evidence="3" id="KW-0150">Chloroplast</keyword>
<keyword evidence="6" id="KW-0378">Hydrolase</keyword>
<keyword evidence="8" id="KW-0067">ATP-binding</keyword>
<feature type="domain" description="Helicase ATP-binding" evidence="13">
    <location>
        <begin position="675"/>
        <end position="854"/>
    </location>
</feature>
<keyword evidence="4" id="KW-0934">Plastid</keyword>
<evidence type="ECO:0000256" key="12">
    <source>
        <dbReference type="SAM" id="MobiDB-lite"/>
    </source>
</evidence>
<keyword evidence="9" id="KW-0694">RNA-binding</keyword>
<comment type="subcellular location">
    <subcellularLocation>
        <location evidence="1">Plastid</location>
        <location evidence="1">Chloroplast</location>
    </subcellularLocation>
</comment>
<dbReference type="EMBL" id="RSCD01000017">
    <property type="protein sequence ID" value="RSH87247.1"/>
    <property type="molecule type" value="Genomic_DNA"/>
</dbReference>
<dbReference type="GO" id="GO:0003724">
    <property type="term" value="F:RNA helicase activity"/>
    <property type="evidence" value="ECO:0007669"/>
    <property type="project" value="UniProtKB-EC"/>
</dbReference>
<comment type="catalytic activity">
    <reaction evidence="11">
        <text>ATP + H2O = ADP + phosphate + H(+)</text>
        <dbReference type="Rhea" id="RHEA:13065"/>
        <dbReference type="ChEBI" id="CHEBI:15377"/>
        <dbReference type="ChEBI" id="CHEBI:15378"/>
        <dbReference type="ChEBI" id="CHEBI:30616"/>
        <dbReference type="ChEBI" id="CHEBI:43474"/>
        <dbReference type="ChEBI" id="CHEBI:456216"/>
        <dbReference type="EC" id="3.6.4.13"/>
    </reaction>
</comment>
<dbReference type="STRING" id="1890683.A0A427Y863"/>
<dbReference type="GO" id="GO:0003723">
    <property type="term" value="F:RNA binding"/>
    <property type="evidence" value="ECO:0007669"/>
    <property type="project" value="UniProtKB-KW"/>
</dbReference>
<evidence type="ECO:0000259" key="14">
    <source>
        <dbReference type="PROSITE" id="PS51194"/>
    </source>
</evidence>
<dbReference type="CDD" id="cd18791">
    <property type="entry name" value="SF2_C_RHA"/>
    <property type="match status" value="1"/>
</dbReference>
<dbReference type="Proteomes" id="UP000279259">
    <property type="component" value="Unassembled WGS sequence"/>
</dbReference>
<dbReference type="InterPro" id="IPR011545">
    <property type="entry name" value="DEAD/DEAH_box_helicase_dom"/>
</dbReference>
<dbReference type="Pfam" id="PF21010">
    <property type="entry name" value="HA2_C"/>
    <property type="match status" value="1"/>
</dbReference>
<evidence type="ECO:0000313" key="15">
    <source>
        <dbReference type="EMBL" id="RSH87247.1"/>
    </source>
</evidence>
<dbReference type="SMART" id="SM00847">
    <property type="entry name" value="HA2"/>
    <property type="match status" value="1"/>
</dbReference>
<evidence type="ECO:0000256" key="6">
    <source>
        <dbReference type="ARBA" id="ARBA00022801"/>
    </source>
</evidence>
<keyword evidence="10" id="KW-0809">Transit peptide</keyword>
<keyword evidence="16" id="KW-1185">Reference proteome</keyword>
<organism evidence="15 16">
    <name type="scientific">Saitozyma podzolica</name>
    <dbReference type="NCBI Taxonomy" id="1890683"/>
    <lineage>
        <taxon>Eukaryota</taxon>
        <taxon>Fungi</taxon>
        <taxon>Dikarya</taxon>
        <taxon>Basidiomycota</taxon>
        <taxon>Agaricomycotina</taxon>
        <taxon>Tremellomycetes</taxon>
        <taxon>Tremellales</taxon>
        <taxon>Trimorphomycetaceae</taxon>
        <taxon>Saitozyma</taxon>
    </lineage>
</organism>
<dbReference type="InterPro" id="IPR027417">
    <property type="entry name" value="P-loop_NTPase"/>
</dbReference>
<feature type="compositionally biased region" description="Polar residues" evidence="12">
    <location>
        <begin position="628"/>
        <end position="637"/>
    </location>
</feature>
<reference evidence="15 16" key="1">
    <citation type="submission" date="2018-11" db="EMBL/GenBank/DDBJ databases">
        <title>Genome sequence of Saitozyma podzolica DSM 27192.</title>
        <authorList>
            <person name="Aliyu H."/>
            <person name="Gorte O."/>
            <person name="Ochsenreither K."/>
        </authorList>
    </citation>
    <scope>NUCLEOTIDE SEQUENCE [LARGE SCALE GENOMIC DNA]</scope>
    <source>
        <strain evidence="15 16">DSM 27192</strain>
    </source>
</reference>
<feature type="region of interest" description="Disordered" evidence="12">
    <location>
        <begin position="605"/>
        <end position="637"/>
    </location>
</feature>
<evidence type="ECO:0000259" key="13">
    <source>
        <dbReference type="PROSITE" id="PS51192"/>
    </source>
</evidence>
<evidence type="ECO:0000256" key="4">
    <source>
        <dbReference type="ARBA" id="ARBA00022640"/>
    </source>
</evidence>
<evidence type="ECO:0000256" key="2">
    <source>
        <dbReference type="ARBA" id="ARBA00012552"/>
    </source>
</evidence>
<keyword evidence="5" id="KW-0547">Nucleotide-binding</keyword>
<dbReference type="InterPro" id="IPR007502">
    <property type="entry name" value="Helicase-assoc_dom"/>
</dbReference>
<dbReference type="PANTHER" id="PTHR18934:SF145">
    <property type="entry name" value="ATP-DEPENDENT RNA HELICASE DHX57-RELATED"/>
    <property type="match status" value="1"/>
</dbReference>
<dbReference type="SMART" id="SM00490">
    <property type="entry name" value="HELICc"/>
    <property type="match status" value="1"/>
</dbReference>
<accession>A0A427Y863</accession>
<evidence type="ECO:0000256" key="5">
    <source>
        <dbReference type="ARBA" id="ARBA00022741"/>
    </source>
</evidence>
<comment type="caution">
    <text evidence="15">The sequence shown here is derived from an EMBL/GenBank/DDBJ whole genome shotgun (WGS) entry which is preliminary data.</text>
</comment>
<feature type="compositionally biased region" description="Low complexity" evidence="12">
    <location>
        <begin position="38"/>
        <end position="71"/>
    </location>
</feature>
<feature type="compositionally biased region" description="Basic and acidic residues" evidence="12">
    <location>
        <begin position="390"/>
        <end position="401"/>
    </location>
</feature>
<dbReference type="FunFam" id="3.40.50.300:FF:000500">
    <property type="entry name" value="ATP-dependent RNA helicase DHX29"/>
    <property type="match status" value="1"/>
</dbReference>
<protein>
    <recommendedName>
        <fullName evidence="2">RNA helicase</fullName>
        <ecNumber evidence="2">3.6.4.13</ecNumber>
    </recommendedName>
</protein>
<gene>
    <name evidence="15" type="ORF">EHS25_003156</name>
</gene>
<evidence type="ECO:0000256" key="9">
    <source>
        <dbReference type="ARBA" id="ARBA00022884"/>
    </source>
</evidence>
<evidence type="ECO:0000256" key="10">
    <source>
        <dbReference type="ARBA" id="ARBA00022946"/>
    </source>
</evidence>
<dbReference type="PANTHER" id="PTHR18934">
    <property type="entry name" value="ATP-DEPENDENT RNA HELICASE"/>
    <property type="match status" value="1"/>
</dbReference>
<evidence type="ECO:0000256" key="7">
    <source>
        <dbReference type="ARBA" id="ARBA00022806"/>
    </source>
</evidence>
<dbReference type="GO" id="GO:0005524">
    <property type="term" value="F:ATP binding"/>
    <property type="evidence" value="ECO:0007669"/>
    <property type="project" value="UniProtKB-KW"/>
</dbReference>
<feature type="compositionally biased region" description="Acidic residues" evidence="12">
    <location>
        <begin position="430"/>
        <end position="439"/>
    </location>
</feature>
<feature type="region of interest" description="Disordered" evidence="12">
    <location>
        <begin position="390"/>
        <end position="463"/>
    </location>
</feature>
<dbReference type="SUPFAM" id="SSF52540">
    <property type="entry name" value="P-loop containing nucleoside triphosphate hydrolases"/>
    <property type="match status" value="1"/>
</dbReference>
<feature type="region of interest" description="Disordered" evidence="12">
    <location>
        <begin position="1"/>
        <end position="87"/>
    </location>
</feature>
<dbReference type="Pfam" id="PF00271">
    <property type="entry name" value="Helicase_C"/>
    <property type="match status" value="1"/>
</dbReference>
<feature type="compositionally biased region" description="Basic and acidic residues" evidence="12">
    <location>
        <begin position="24"/>
        <end position="37"/>
    </location>
</feature>
<feature type="domain" description="Helicase C-terminal" evidence="14">
    <location>
        <begin position="952"/>
        <end position="1131"/>
    </location>
</feature>
<dbReference type="PROSITE" id="PS51194">
    <property type="entry name" value="HELICASE_CTER"/>
    <property type="match status" value="1"/>
</dbReference>